<dbReference type="SUPFAM" id="SSF81324">
    <property type="entry name" value="Voltage-gated potassium channels"/>
    <property type="match status" value="2"/>
</dbReference>
<keyword evidence="6" id="KW-0406">Ion transport</keyword>
<comment type="subcellular location">
    <subcellularLocation>
        <location evidence="1">Membrane</location>
        <topology evidence="1">Multi-pass membrane protein</topology>
    </subcellularLocation>
</comment>
<keyword evidence="5 10" id="KW-1133">Transmembrane helix</keyword>
<evidence type="ECO:0000256" key="1">
    <source>
        <dbReference type="ARBA" id="ARBA00004141"/>
    </source>
</evidence>
<dbReference type="PANTHER" id="PTHR11003">
    <property type="entry name" value="POTASSIUM CHANNEL, SUBFAMILY K"/>
    <property type="match status" value="1"/>
</dbReference>
<evidence type="ECO:0000256" key="5">
    <source>
        <dbReference type="ARBA" id="ARBA00022989"/>
    </source>
</evidence>
<feature type="transmembrane region" description="Helical" evidence="10">
    <location>
        <begin position="209"/>
        <end position="230"/>
    </location>
</feature>
<evidence type="ECO:0000313" key="13">
    <source>
        <dbReference type="Proteomes" id="UP000036987"/>
    </source>
</evidence>
<reference evidence="13" key="1">
    <citation type="journal article" date="2016" name="Nature">
        <title>The genome of the seagrass Zostera marina reveals angiosperm adaptation to the sea.</title>
        <authorList>
            <person name="Olsen J.L."/>
            <person name="Rouze P."/>
            <person name="Verhelst B."/>
            <person name="Lin Y.-C."/>
            <person name="Bayer T."/>
            <person name="Collen J."/>
            <person name="Dattolo E."/>
            <person name="De Paoli E."/>
            <person name="Dittami S."/>
            <person name="Maumus F."/>
            <person name="Michel G."/>
            <person name="Kersting A."/>
            <person name="Lauritano C."/>
            <person name="Lohaus R."/>
            <person name="Toepel M."/>
            <person name="Tonon T."/>
            <person name="Vanneste K."/>
            <person name="Amirebrahimi M."/>
            <person name="Brakel J."/>
            <person name="Bostroem C."/>
            <person name="Chovatia M."/>
            <person name="Grimwood J."/>
            <person name="Jenkins J.W."/>
            <person name="Jueterbock A."/>
            <person name="Mraz A."/>
            <person name="Stam W.T."/>
            <person name="Tice H."/>
            <person name="Bornberg-Bauer E."/>
            <person name="Green P.J."/>
            <person name="Pearson G.A."/>
            <person name="Procaccini G."/>
            <person name="Duarte C.M."/>
            <person name="Schmutz J."/>
            <person name="Reusch T.B.H."/>
            <person name="Van de Peer Y."/>
        </authorList>
    </citation>
    <scope>NUCLEOTIDE SEQUENCE [LARGE SCALE GENOMIC DNA]</scope>
    <source>
        <strain evidence="13">cv. Finnish</strain>
    </source>
</reference>
<feature type="transmembrane region" description="Helical" evidence="10">
    <location>
        <begin position="74"/>
        <end position="94"/>
    </location>
</feature>
<keyword evidence="13" id="KW-1185">Reference proteome</keyword>
<dbReference type="Pfam" id="PF07885">
    <property type="entry name" value="Ion_trans_2"/>
    <property type="match status" value="2"/>
</dbReference>
<dbReference type="Proteomes" id="UP000036987">
    <property type="component" value="Unassembled WGS sequence"/>
</dbReference>
<feature type="domain" description="EF-hand" evidence="11">
    <location>
        <begin position="339"/>
        <end position="367"/>
    </location>
</feature>
<dbReference type="GO" id="GO:0005886">
    <property type="term" value="C:plasma membrane"/>
    <property type="evidence" value="ECO:0000318"/>
    <property type="project" value="GO_Central"/>
</dbReference>
<feature type="region of interest" description="Disordered" evidence="9">
    <location>
        <begin position="1"/>
        <end position="40"/>
    </location>
</feature>
<evidence type="ECO:0000256" key="4">
    <source>
        <dbReference type="ARBA" id="ARBA00022692"/>
    </source>
</evidence>
<gene>
    <name evidence="12" type="ORF">ZOSMA_16G00240</name>
</gene>
<dbReference type="GO" id="GO:0022841">
    <property type="term" value="F:potassium ion leak channel activity"/>
    <property type="evidence" value="ECO:0000318"/>
    <property type="project" value="GO_Central"/>
</dbReference>
<evidence type="ECO:0000313" key="12">
    <source>
        <dbReference type="EMBL" id="KMZ72060.1"/>
    </source>
</evidence>
<dbReference type="GO" id="GO:0015271">
    <property type="term" value="F:outward rectifier potassium channel activity"/>
    <property type="evidence" value="ECO:0000318"/>
    <property type="project" value="GO_Central"/>
</dbReference>
<dbReference type="Gene3D" id="1.10.238.10">
    <property type="entry name" value="EF-hand"/>
    <property type="match status" value="1"/>
</dbReference>
<dbReference type="OrthoDB" id="415460at2759"/>
<dbReference type="GO" id="GO:0009705">
    <property type="term" value="C:plant-type vacuole membrane"/>
    <property type="evidence" value="ECO:0000318"/>
    <property type="project" value="GO_Central"/>
</dbReference>
<dbReference type="InterPro" id="IPR003280">
    <property type="entry name" value="2pore_dom_K_chnl"/>
</dbReference>
<keyword evidence="8 12" id="KW-0407">Ion channel</keyword>
<evidence type="ECO:0000256" key="2">
    <source>
        <dbReference type="ARBA" id="ARBA00010159"/>
    </source>
</evidence>
<feature type="transmembrane region" description="Helical" evidence="10">
    <location>
        <begin position="263"/>
        <end position="284"/>
    </location>
</feature>
<dbReference type="PROSITE" id="PS50222">
    <property type="entry name" value="EF_HAND_2"/>
    <property type="match status" value="1"/>
</dbReference>
<evidence type="ECO:0000259" key="11">
    <source>
        <dbReference type="PROSITE" id="PS50222"/>
    </source>
</evidence>
<proteinExistence type="inferred from homology"/>
<dbReference type="Gene3D" id="1.10.287.70">
    <property type="match status" value="2"/>
</dbReference>
<dbReference type="STRING" id="29655.A0A0K9PV06"/>
<keyword evidence="3" id="KW-0813">Transport</keyword>
<feature type="transmembrane region" description="Helical" evidence="10">
    <location>
        <begin position="106"/>
        <end position="123"/>
    </location>
</feature>
<evidence type="ECO:0000256" key="3">
    <source>
        <dbReference type="ARBA" id="ARBA00022448"/>
    </source>
</evidence>
<comment type="caution">
    <text evidence="12">The sequence shown here is derived from an EMBL/GenBank/DDBJ whole genome shotgun (WGS) entry which is preliminary data.</text>
</comment>
<evidence type="ECO:0000256" key="8">
    <source>
        <dbReference type="ARBA" id="ARBA00023303"/>
    </source>
</evidence>
<feature type="compositionally biased region" description="Polar residues" evidence="9">
    <location>
        <begin position="1"/>
        <end position="25"/>
    </location>
</feature>
<dbReference type="PANTHER" id="PTHR11003:SF282">
    <property type="entry name" value="TWO-PORE POTASSIUM CHANNEL 3"/>
    <property type="match status" value="1"/>
</dbReference>
<organism evidence="12 13">
    <name type="scientific">Zostera marina</name>
    <name type="common">Eelgrass</name>
    <dbReference type="NCBI Taxonomy" id="29655"/>
    <lineage>
        <taxon>Eukaryota</taxon>
        <taxon>Viridiplantae</taxon>
        <taxon>Streptophyta</taxon>
        <taxon>Embryophyta</taxon>
        <taxon>Tracheophyta</taxon>
        <taxon>Spermatophyta</taxon>
        <taxon>Magnoliopsida</taxon>
        <taxon>Liliopsida</taxon>
        <taxon>Zosteraceae</taxon>
        <taxon>Zostera</taxon>
    </lineage>
</organism>
<evidence type="ECO:0000256" key="6">
    <source>
        <dbReference type="ARBA" id="ARBA00023065"/>
    </source>
</evidence>
<dbReference type="InterPro" id="IPR002048">
    <property type="entry name" value="EF_hand_dom"/>
</dbReference>
<accession>A0A0K9PV06</accession>
<sequence length="367" mass="41315">MESSQPLLSANSDEITSCSSSSPTLNHDDTDARNDRHQKKHNIYRASTAPTLPYINKDSLTKQSADVVIKSSNVFQPLLYLVVYLCTGIILYSIFEDQFESKKTNLFVDALYYSVLTMNTIGFGDINPITPEGKIAWIAFLVTAFGFLNILINETMSAVLDFQENLLIRMVTTNGVLFPSTKRCSGPLNAVARCFINVEKRRVRIRVKVGIAIVAVIMCTGIGMVFLHVVEKNDWVNSFMKAVLTVTTVGYGGHVFNTLGGRIFASIWILLSTQAVLHAFLYMVELRIEKRNKKVADLVIAREMTLSQFLEADIDHDGCVRKFEFILFKLKENGRISDEEVSRIITRFKKMDTNNCGKLTLDDILVR</sequence>
<name>A0A0K9PV06_ZOSMR</name>
<dbReference type="InterPro" id="IPR011992">
    <property type="entry name" value="EF-hand-dom_pair"/>
</dbReference>
<evidence type="ECO:0000256" key="9">
    <source>
        <dbReference type="SAM" id="MobiDB-lite"/>
    </source>
</evidence>
<dbReference type="PRINTS" id="PR01333">
    <property type="entry name" value="2POREKCHANEL"/>
</dbReference>
<evidence type="ECO:0000256" key="7">
    <source>
        <dbReference type="ARBA" id="ARBA00023136"/>
    </source>
</evidence>
<dbReference type="GO" id="GO:0005509">
    <property type="term" value="F:calcium ion binding"/>
    <property type="evidence" value="ECO:0007669"/>
    <property type="project" value="InterPro"/>
</dbReference>
<dbReference type="SUPFAM" id="SSF47473">
    <property type="entry name" value="EF-hand"/>
    <property type="match status" value="1"/>
</dbReference>
<dbReference type="OMA" id="KILACIY"/>
<dbReference type="AlphaFoldDB" id="A0A0K9PV06"/>
<protein>
    <submittedName>
        <fullName evidence="12">Outward rectifying potassium channel</fullName>
    </submittedName>
</protein>
<dbReference type="EMBL" id="LFYR01000643">
    <property type="protein sequence ID" value="KMZ72060.1"/>
    <property type="molecule type" value="Genomic_DNA"/>
</dbReference>
<comment type="similarity">
    <text evidence="2">Belongs to the two pore domain potassium channel (TC 1.A.1.7) family.</text>
</comment>
<feature type="transmembrane region" description="Helical" evidence="10">
    <location>
        <begin position="135"/>
        <end position="152"/>
    </location>
</feature>
<dbReference type="InterPro" id="IPR013099">
    <property type="entry name" value="K_chnl_dom"/>
</dbReference>
<keyword evidence="4 10" id="KW-0812">Transmembrane</keyword>
<dbReference type="GO" id="GO:0071805">
    <property type="term" value="P:potassium ion transmembrane transport"/>
    <property type="evidence" value="ECO:0000318"/>
    <property type="project" value="GO_Central"/>
</dbReference>
<evidence type="ECO:0000256" key="10">
    <source>
        <dbReference type="SAM" id="Phobius"/>
    </source>
</evidence>
<feature type="compositionally biased region" description="Basic and acidic residues" evidence="9">
    <location>
        <begin position="26"/>
        <end position="35"/>
    </location>
</feature>
<keyword evidence="7 10" id="KW-0472">Membrane</keyword>